<dbReference type="KEGG" id="sap:Sulac_1204"/>
<evidence type="ECO:0000313" key="2">
    <source>
        <dbReference type="EMBL" id="AEW04704.1"/>
    </source>
</evidence>
<sequence length="139" mass="14579">MLPSGLGQINYNHSVFAQLIIIGSNWVLGILALLALVWEVYNLIKILWDSGRGKKTEYTHRILKIGGLPDTASALLDIFFTLVVLGFVISGAWVSLADRLIGVGQHITTVVTNTIGNSTGNAVAPGNAVTPGNAATPGG</sequence>
<keyword evidence="1" id="KW-1133">Transmembrane helix</keyword>
<dbReference type="PATRIC" id="fig|679936.5.peg.1264"/>
<dbReference type="AlphaFoldDB" id="G8TV64"/>
<evidence type="ECO:0000313" key="3">
    <source>
        <dbReference type="Proteomes" id="UP000005439"/>
    </source>
</evidence>
<dbReference type="STRING" id="679936.Sulac_1204"/>
<organism evidence="2 3">
    <name type="scientific">Sulfobacillus acidophilus (strain ATCC 700253 / DSM 10332 / NAL)</name>
    <dbReference type="NCBI Taxonomy" id="679936"/>
    <lineage>
        <taxon>Bacteria</taxon>
        <taxon>Bacillati</taxon>
        <taxon>Bacillota</taxon>
        <taxon>Clostridia</taxon>
        <taxon>Eubacteriales</taxon>
        <taxon>Clostridiales Family XVII. Incertae Sedis</taxon>
        <taxon>Sulfobacillus</taxon>
    </lineage>
</organism>
<accession>G8TV64</accession>
<keyword evidence="1" id="KW-0812">Transmembrane</keyword>
<protein>
    <submittedName>
        <fullName evidence="2">Uncharacterized protein</fullName>
    </submittedName>
</protein>
<keyword evidence="1" id="KW-0472">Membrane</keyword>
<feature type="transmembrane region" description="Helical" evidence="1">
    <location>
        <begin position="74"/>
        <end position="96"/>
    </location>
</feature>
<gene>
    <name evidence="2" type="ordered locus">Sulac_1204</name>
</gene>
<dbReference type="HOGENOM" id="CLU_1844072_0_0_9"/>
<reference evidence="3" key="1">
    <citation type="submission" date="2011-12" db="EMBL/GenBank/DDBJ databases">
        <title>The complete genome of chromosome of Sulfobacillus acidophilus DSM 10332.</title>
        <authorList>
            <person name="Lucas S."/>
            <person name="Han J."/>
            <person name="Lapidus A."/>
            <person name="Bruce D."/>
            <person name="Goodwin L."/>
            <person name="Pitluck S."/>
            <person name="Peters L."/>
            <person name="Kyrpides N."/>
            <person name="Mavromatis K."/>
            <person name="Ivanova N."/>
            <person name="Mikhailova N."/>
            <person name="Chertkov O."/>
            <person name="Saunders E."/>
            <person name="Detter J.C."/>
            <person name="Tapia R."/>
            <person name="Han C."/>
            <person name="Land M."/>
            <person name="Hauser L."/>
            <person name="Markowitz V."/>
            <person name="Cheng J.-F."/>
            <person name="Hugenholtz P."/>
            <person name="Woyke T."/>
            <person name="Wu D."/>
            <person name="Pukall R."/>
            <person name="Gehrich-Schroeter G."/>
            <person name="Schneider S."/>
            <person name="Klenk H.-P."/>
            <person name="Eisen J.A."/>
        </authorList>
    </citation>
    <scope>NUCLEOTIDE SEQUENCE [LARGE SCALE GENOMIC DNA]</scope>
    <source>
        <strain evidence="3">ATCC 700253 / DSM 10332 / NAL</strain>
    </source>
</reference>
<feature type="transmembrane region" description="Helical" evidence="1">
    <location>
        <begin position="15"/>
        <end position="38"/>
    </location>
</feature>
<keyword evidence="3" id="KW-1185">Reference proteome</keyword>
<proteinExistence type="predicted"/>
<dbReference type="Proteomes" id="UP000005439">
    <property type="component" value="Chromosome"/>
</dbReference>
<dbReference type="EMBL" id="CP003179">
    <property type="protein sequence ID" value="AEW04704.1"/>
    <property type="molecule type" value="Genomic_DNA"/>
</dbReference>
<evidence type="ECO:0000256" key="1">
    <source>
        <dbReference type="SAM" id="Phobius"/>
    </source>
</evidence>
<reference evidence="2 3" key="2">
    <citation type="journal article" date="2012" name="Stand. Genomic Sci.">
        <title>Complete genome sequence of the moderately thermophilic mineral-sulfide-oxidizing firmicute Sulfobacillus acidophilus type strain (NAL(T)).</title>
        <authorList>
            <person name="Anderson I."/>
            <person name="Chertkov O."/>
            <person name="Chen A."/>
            <person name="Saunders E."/>
            <person name="Lapidus A."/>
            <person name="Nolan M."/>
            <person name="Lucas S."/>
            <person name="Hammon N."/>
            <person name="Deshpande S."/>
            <person name="Cheng J.F."/>
            <person name="Han C."/>
            <person name="Tapia R."/>
            <person name="Goodwin L.A."/>
            <person name="Pitluck S."/>
            <person name="Liolios K."/>
            <person name="Pagani I."/>
            <person name="Ivanova N."/>
            <person name="Mikhailova N."/>
            <person name="Pati A."/>
            <person name="Palaniappan K."/>
            <person name="Land M."/>
            <person name="Pan C."/>
            <person name="Rohde M."/>
            <person name="Pukall R."/>
            <person name="Goker M."/>
            <person name="Detter J.C."/>
            <person name="Woyke T."/>
            <person name="Bristow J."/>
            <person name="Eisen J.A."/>
            <person name="Markowitz V."/>
            <person name="Hugenholtz P."/>
            <person name="Kyrpides N.C."/>
            <person name="Klenk H.P."/>
            <person name="Mavromatis K."/>
        </authorList>
    </citation>
    <scope>NUCLEOTIDE SEQUENCE [LARGE SCALE GENOMIC DNA]</scope>
    <source>
        <strain evidence="3">ATCC 700253 / DSM 10332 / NAL</strain>
    </source>
</reference>
<name>G8TV64_SULAD</name>